<dbReference type="OrthoDB" id="2372716at2759"/>
<organism evidence="1 2">
    <name type="scientific">Funneliformis caledonium</name>
    <dbReference type="NCBI Taxonomy" id="1117310"/>
    <lineage>
        <taxon>Eukaryota</taxon>
        <taxon>Fungi</taxon>
        <taxon>Fungi incertae sedis</taxon>
        <taxon>Mucoromycota</taxon>
        <taxon>Glomeromycotina</taxon>
        <taxon>Glomeromycetes</taxon>
        <taxon>Glomerales</taxon>
        <taxon>Glomeraceae</taxon>
        <taxon>Funneliformis</taxon>
    </lineage>
</organism>
<evidence type="ECO:0000313" key="2">
    <source>
        <dbReference type="Proteomes" id="UP000789570"/>
    </source>
</evidence>
<dbReference type="EMBL" id="CAJVPQ010007470">
    <property type="protein sequence ID" value="CAG8696914.1"/>
    <property type="molecule type" value="Genomic_DNA"/>
</dbReference>
<gene>
    <name evidence="1" type="ORF">FCALED_LOCUS13269</name>
</gene>
<comment type="caution">
    <text evidence="1">The sequence shown here is derived from an EMBL/GenBank/DDBJ whole genome shotgun (WGS) entry which is preliminary data.</text>
</comment>
<reference evidence="1" key="1">
    <citation type="submission" date="2021-06" db="EMBL/GenBank/DDBJ databases">
        <authorList>
            <person name="Kallberg Y."/>
            <person name="Tangrot J."/>
            <person name="Rosling A."/>
        </authorList>
    </citation>
    <scope>NUCLEOTIDE SEQUENCE</scope>
    <source>
        <strain evidence="1">UK204</strain>
    </source>
</reference>
<accession>A0A9N9EYC0</accession>
<keyword evidence="2" id="KW-1185">Reference proteome</keyword>
<dbReference type="AlphaFoldDB" id="A0A9N9EYC0"/>
<evidence type="ECO:0000313" key="1">
    <source>
        <dbReference type="EMBL" id="CAG8696914.1"/>
    </source>
</evidence>
<sequence length="180" mass="20973">MYSRNSESHSLAKVQSIMVGSSQNFYEDNVIVDNDQEQSDDKIFIMKYDWFYKINNIINTIIITDEESKQQVSSSDEFEDEEGSQSYQERFKLSDIAINSLIGFFSLVLKDIDLRRFEEFPPTTYMARKLLDIRKKSKTFATCLDCNKLYDSTTIILANSNNNMNLGFKCIHIEFPNHPI</sequence>
<proteinExistence type="predicted"/>
<dbReference type="Proteomes" id="UP000789570">
    <property type="component" value="Unassembled WGS sequence"/>
</dbReference>
<name>A0A9N9EYC0_9GLOM</name>
<protein>
    <submittedName>
        <fullName evidence="1">2159_t:CDS:1</fullName>
    </submittedName>
</protein>